<reference evidence="2 3" key="1">
    <citation type="submission" date="2016-12" db="EMBL/GenBank/DDBJ databases">
        <title>Diversity of luminous bacteria.</title>
        <authorList>
            <person name="Yoshizawa S."/>
            <person name="Kogure K."/>
        </authorList>
    </citation>
    <scope>NUCLEOTIDE SEQUENCE [LARGE SCALE GENOMIC DNA]</scope>
    <source>
        <strain evidence="2 3">LC1-200</strain>
    </source>
</reference>
<dbReference type="Pfam" id="PF04784">
    <property type="entry name" value="DUF547"/>
    <property type="match status" value="1"/>
</dbReference>
<sequence>MRIVIAIWLLLFTLPIFAAPKSELWSYWQPHDPKNTNKISHQDWQQLLDKYLVIQPNQTLFRYNQVSSADKQKLASYIKRLSAQNPHRYNRDVQFAYWVNLYNALSVQLIIDNYPVKSITKLGGLFSFGPWDQTIITINNKKLTLNDIEHRILRPIWQDPRIHYAVNCASLGCPDLLPKAFNSDRLDSQLDQAATRFINSEKAVKVTKNGITLSSIYDWYQTDFGSLTELQQHLNHYRVTANVQLTQIRYTYNWQLNQKL</sequence>
<dbReference type="EMBL" id="MSCJ01000001">
    <property type="protein sequence ID" value="PQJ65954.1"/>
    <property type="molecule type" value="Genomic_DNA"/>
</dbReference>
<name>A0A2S7VWM5_PHOAN</name>
<evidence type="ECO:0000259" key="1">
    <source>
        <dbReference type="Pfam" id="PF04784"/>
    </source>
</evidence>
<dbReference type="InterPro" id="IPR006869">
    <property type="entry name" value="DUF547"/>
</dbReference>
<proteinExistence type="predicted"/>
<dbReference type="RefSeq" id="WP_105059427.1">
    <property type="nucleotide sequence ID" value="NZ_MSCJ01000001.1"/>
</dbReference>
<evidence type="ECO:0000313" key="2">
    <source>
        <dbReference type="EMBL" id="PQJ65954.1"/>
    </source>
</evidence>
<accession>A0A2S7VWM5</accession>
<comment type="caution">
    <text evidence="2">The sequence shown here is derived from an EMBL/GenBank/DDBJ whole genome shotgun (WGS) entry which is preliminary data.</text>
</comment>
<dbReference type="PANTHER" id="PTHR46361:SF3">
    <property type="entry name" value="ELECTRON CARRIER_ PROTEIN DISULFIDE OXIDOREDUCTASE"/>
    <property type="match status" value="1"/>
</dbReference>
<dbReference type="OrthoDB" id="526867at2"/>
<feature type="domain" description="DUF547" evidence="1">
    <location>
        <begin position="88"/>
        <end position="198"/>
    </location>
</feature>
<protein>
    <recommendedName>
        <fullName evidence="1">DUF547 domain-containing protein</fullName>
    </recommendedName>
</protein>
<dbReference type="Proteomes" id="UP000238730">
    <property type="component" value="Unassembled WGS sequence"/>
</dbReference>
<dbReference type="AlphaFoldDB" id="A0A2S7VWM5"/>
<evidence type="ECO:0000313" key="3">
    <source>
        <dbReference type="Proteomes" id="UP000238730"/>
    </source>
</evidence>
<organism evidence="2 3">
    <name type="scientific">Photobacterium angustum</name>
    <dbReference type="NCBI Taxonomy" id="661"/>
    <lineage>
        <taxon>Bacteria</taxon>
        <taxon>Pseudomonadati</taxon>
        <taxon>Pseudomonadota</taxon>
        <taxon>Gammaproteobacteria</taxon>
        <taxon>Vibrionales</taxon>
        <taxon>Vibrionaceae</taxon>
        <taxon>Photobacterium</taxon>
    </lineage>
</organism>
<gene>
    <name evidence="2" type="ORF">BTO08_00190</name>
</gene>
<dbReference type="PANTHER" id="PTHR46361">
    <property type="entry name" value="ELECTRON CARRIER/ PROTEIN DISULFIDE OXIDOREDUCTASE"/>
    <property type="match status" value="1"/>
</dbReference>